<dbReference type="KEGG" id="cel:CELE_F53A2.5"/>
<dbReference type="GO" id="GO:0000122">
    <property type="term" value="P:negative regulation of transcription by RNA polymerase II"/>
    <property type="evidence" value="ECO:0007669"/>
    <property type="project" value="InterPro"/>
</dbReference>
<comment type="subcellular location">
    <subcellularLocation>
        <location evidence="1">Nucleus</location>
    </subcellularLocation>
</comment>
<dbReference type="FunCoup" id="O45550">
    <property type="interactions" value="2644"/>
</dbReference>
<evidence type="ECO:0000313" key="10">
    <source>
        <dbReference type="WormBase" id="F53A2.5"/>
    </source>
</evidence>
<dbReference type="GO" id="GO:0017025">
    <property type="term" value="F:TBP-class protein binding"/>
    <property type="evidence" value="ECO:0000318"/>
    <property type="project" value="GO_Central"/>
</dbReference>
<dbReference type="STRING" id="6239.F53A2.5.1"/>
<dbReference type="HOGENOM" id="CLU_066247_11_1_1"/>
<evidence type="ECO:0000259" key="7">
    <source>
        <dbReference type="Pfam" id="PF00808"/>
    </source>
</evidence>
<dbReference type="PIR" id="T22529">
    <property type="entry name" value="T22529"/>
</dbReference>
<dbReference type="FunFam" id="1.10.20.10:FF:000150">
    <property type="entry name" value="DR1 (One) transcription factor family"/>
    <property type="match status" value="1"/>
</dbReference>
<dbReference type="InParanoid" id="O45550"/>
<dbReference type="PeptideAtlas" id="O45550"/>
<evidence type="ECO:0000256" key="6">
    <source>
        <dbReference type="ARBA" id="ARBA00032651"/>
    </source>
</evidence>
<dbReference type="InterPro" id="IPR042225">
    <property type="entry name" value="Ncb2"/>
</dbReference>
<keyword evidence="9" id="KW-1185">Reference proteome</keyword>
<dbReference type="SMR" id="O45550"/>
<evidence type="ECO:0000313" key="9">
    <source>
        <dbReference type="Proteomes" id="UP000001940"/>
    </source>
</evidence>
<evidence type="ECO:0000256" key="3">
    <source>
        <dbReference type="ARBA" id="ARBA00018742"/>
    </source>
</evidence>
<organism evidence="8 9">
    <name type="scientific">Caenorhabditis elegans</name>
    <dbReference type="NCBI Taxonomy" id="6239"/>
    <lineage>
        <taxon>Eukaryota</taxon>
        <taxon>Metazoa</taxon>
        <taxon>Ecdysozoa</taxon>
        <taxon>Nematoda</taxon>
        <taxon>Chromadorea</taxon>
        <taxon>Rhabditida</taxon>
        <taxon>Rhabditina</taxon>
        <taxon>Rhabditomorpha</taxon>
        <taxon>Rhabditoidea</taxon>
        <taxon>Rhabditidae</taxon>
        <taxon>Peloderinae</taxon>
        <taxon>Caenorhabditis</taxon>
    </lineage>
</organism>
<comment type="similarity">
    <text evidence="2">Belongs to the NC2 beta/DR1 family.</text>
</comment>
<evidence type="ECO:0007829" key="11">
    <source>
        <dbReference type="PeptideAtlas" id="O45550"/>
    </source>
</evidence>
<dbReference type="RefSeq" id="NP_001379209.1">
    <property type="nucleotide sequence ID" value="NM_001392227.1"/>
</dbReference>
<dbReference type="PaxDb" id="6239-F53A2.5"/>
<dbReference type="Pfam" id="PF00808">
    <property type="entry name" value="CBFD_NFYB_HMF"/>
    <property type="match status" value="1"/>
</dbReference>
<proteinExistence type="evidence at protein level"/>
<feature type="domain" description="Transcription factor CBF/NF-Y/archaeal histone" evidence="7">
    <location>
        <begin position="21"/>
        <end position="84"/>
    </location>
</feature>
<dbReference type="Bgee" id="WBGene00001092">
    <property type="expression patterns" value="Expressed in adult organism and 4 other cell types or tissues"/>
</dbReference>
<dbReference type="AlphaFoldDB" id="O45550"/>
<dbReference type="PANTHER" id="PTHR46138">
    <property type="entry name" value="PROTEIN DR1"/>
    <property type="match status" value="1"/>
</dbReference>
<evidence type="ECO:0000256" key="4">
    <source>
        <dbReference type="ARBA" id="ARBA00023242"/>
    </source>
</evidence>
<accession>O45550</accession>
<keyword evidence="4" id="KW-0539">Nucleus</keyword>
<dbReference type="GO" id="GO:0016251">
    <property type="term" value="F:RNA polymerase II general transcription initiation factor activity"/>
    <property type="evidence" value="ECO:0000318"/>
    <property type="project" value="GO_Central"/>
</dbReference>
<evidence type="ECO:0000256" key="1">
    <source>
        <dbReference type="ARBA" id="ARBA00004123"/>
    </source>
</evidence>
<dbReference type="PhylomeDB" id="O45550"/>
<dbReference type="AGR" id="WB:WBGene00001092"/>
<sequence length="184" mass="20926">MQCFNTIFRLFTDMDEDNEIGLPQKGINQIIKEVVPEMRIANESRDMINACCVEFVKHIAREAQRIASQDQRKTIYHEHVQKALQNLGFTPDYLEAADSVLDACKVEAEKKLRRKNSRLEKCGIPEEKLYEMQQELIQKARQQEIEQQLAHQQAQAAAVAAANAQMFGGPSEGSLAPTDDDYDN</sequence>
<evidence type="ECO:0000256" key="2">
    <source>
        <dbReference type="ARBA" id="ARBA00009245"/>
    </source>
</evidence>
<dbReference type="CDD" id="cd22905">
    <property type="entry name" value="HFD_Dr1"/>
    <property type="match status" value="1"/>
</dbReference>
<dbReference type="GO" id="GO:0051123">
    <property type="term" value="P:RNA polymerase II preinitiation complex assembly"/>
    <property type="evidence" value="ECO:0000318"/>
    <property type="project" value="GO_Central"/>
</dbReference>
<dbReference type="OrthoDB" id="601405at2759"/>
<dbReference type="OMA" id="RDAKFKK"/>
<dbReference type="InterPro" id="IPR003958">
    <property type="entry name" value="CBFA_NFYB_domain"/>
</dbReference>
<dbReference type="WormBase" id="F53A2.5">
    <property type="protein sequence ID" value="CE16097"/>
    <property type="gene ID" value="WBGene00001092"/>
    <property type="gene designation" value="dro-1"/>
</dbReference>
<keyword evidence="11" id="KW-1267">Proteomics identification</keyword>
<dbReference type="PANTHER" id="PTHR46138:SF1">
    <property type="entry name" value="PROTEIN DR1"/>
    <property type="match status" value="1"/>
</dbReference>
<evidence type="ECO:0000256" key="5">
    <source>
        <dbReference type="ARBA" id="ARBA00030451"/>
    </source>
</evidence>
<evidence type="ECO:0000313" key="8">
    <source>
        <dbReference type="EMBL" id="CAB04453.1"/>
    </source>
</evidence>
<protein>
    <recommendedName>
        <fullName evidence="3">Protein Dr1</fullName>
    </recommendedName>
    <alternativeName>
        <fullName evidence="6">Down-regulator of transcription 1</fullName>
    </alternativeName>
    <alternativeName>
        <fullName evidence="5">Negative cofactor 2-beta</fullName>
    </alternativeName>
</protein>
<dbReference type="GeneID" id="191629"/>
<name>O45550_CAEEL</name>
<dbReference type="SUPFAM" id="SSF47113">
    <property type="entry name" value="Histone-fold"/>
    <property type="match status" value="1"/>
</dbReference>
<gene>
    <name evidence="8 10" type="primary">dro-1</name>
    <name evidence="8" type="ORF">CELE_F53A2.5</name>
    <name evidence="10" type="ORF">F53A2.5</name>
</gene>
<dbReference type="EMBL" id="BX284603">
    <property type="protein sequence ID" value="CAB04453.1"/>
    <property type="molecule type" value="Genomic_DNA"/>
</dbReference>
<dbReference type="GO" id="GO:0017054">
    <property type="term" value="C:negative cofactor 2 complex"/>
    <property type="evidence" value="ECO:0000318"/>
    <property type="project" value="GO_Central"/>
</dbReference>
<dbReference type="InterPro" id="IPR009072">
    <property type="entry name" value="Histone-fold"/>
</dbReference>
<dbReference type="UCSC" id="F53A2.5">
    <property type="organism name" value="c. elegans"/>
</dbReference>
<reference evidence="8 9" key="1">
    <citation type="journal article" date="1998" name="Science">
        <title>Genome sequence of the nematode C. elegans: a platform for investigating biology.</title>
        <authorList>
            <consortium name="The C. elegans sequencing consortium"/>
            <person name="Sulson J.E."/>
            <person name="Waterston R."/>
        </authorList>
    </citation>
    <scope>NUCLEOTIDE SEQUENCE [LARGE SCALE GENOMIC DNA]</scope>
    <source>
        <strain evidence="8 9">Bristol N2</strain>
    </source>
</reference>
<dbReference type="IntAct" id="O45550">
    <property type="interactions" value="15"/>
</dbReference>
<dbReference type="CTD" id="191629"/>
<dbReference type="eggNOG" id="KOG0871">
    <property type="taxonomic scope" value="Eukaryota"/>
</dbReference>
<dbReference type="Proteomes" id="UP000001940">
    <property type="component" value="Chromosome III"/>
</dbReference>
<dbReference type="Gene3D" id="1.10.20.10">
    <property type="entry name" value="Histone, subunit A"/>
    <property type="match status" value="1"/>
</dbReference>
<dbReference type="GO" id="GO:0046982">
    <property type="term" value="F:protein heterodimerization activity"/>
    <property type="evidence" value="ECO:0007669"/>
    <property type="project" value="InterPro"/>
</dbReference>